<proteinExistence type="predicted"/>
<dbReference type="InterPro" id="IPR008981">
    <property type="entry name" value="FMuLV_rcpt-bd"/>
</dbReference>
<evidence type="ECO:0000313" key="2">
    <source>
        <dbReference type="Proteomes" id="UP000694401"/>
    </source>
</evidence>
<protein>
    <recommendedName>
        <fullName evidence="3">ENV2 protein</fullName>
    </recommendedName>
</protein>
<reference evidence="1" key="1">
    <citation type="submission" date="2025-08" db="UniProtKB">
        <authorList>
            <consortium name="Ensembl"/>
        </authorList>
    </citation>
    <scope>IDENTIFICATION</scope>
</reference>
<evidence type="ECO:0008006" key="3">
    <source>
        <dbReference type="Google" id="ProtNLM"/>
    </source>
</evidence>
<organism evidence="1 2">
    <name type="scientific">Zosterops lateralis melanops</name>
    <dbReference type="NCBI Taxonomy" id="1220523"/>
    <lineage>
        <taxon>Eukaryota</taxon>
        <taxon>Metazoa</taxon>
        <taxon>Chordata</taxon>
        <taxon>Craniata</taxon>
        <taxon>Vertebrata</taxon>
        <taxon>Euteleostomi</taxon>
        <taxon>Archelosauria</taxon>
        <taxon>Archosauria</taxon>
        <taxon>Dinosauria</taxon>
        <taxon>Saurischia</taxon>
        <taxon>Theropoda</taxon>
        <taxon>Coelurosauria</taxon>
        <taxon>Aves</taxon>
        <taxon>Neognathae</taxon>
        <taxon>Neoaves</taxon>
        <taxon>Telluraves</taxon>
        <taxon>Australaves</taxon>
        <taxon>Passeriformes</taxon>
        <taxon>Sylvioidea</taxon>
        <taxon>Zosteropidae</taxon>
        <taxon>Zosterops</taxon>
    </lineage>
</organism>
<sequence>PSNNPGKNCCTQPGCWFCRYWGCETIVAGNRWRPPKEDEFLKVTVWPHGCISRSTYQGRSPGNCTHLTVAVLQPQDPTWAIGRLWSVYRRGDDPIRMNYDHGTVIQIIRTPSPKQYIAVGPNELIAAQKEKTFVATAEPNSVPASPRPEVTSQGLFNRMLYAAFVSLNTSHPNLTKSCWLCYDAKPPFYEGIGVSTMFKYSKRANPRQCKWDTSRKGITLGMISGNPLITKPLPPLPPTLGLGRNLLNTKWKKPVY</sequence>
<accession>A0A8D2Q0X7</accession>
<dbReference type="Proteomes" id="UP000694401">
    <property type="component" value="Unassembled WGS sequence"/>
</dbReference>
<dbReference type="Ensembl" id="ENSZLMT00000021201.1">
    <property type="protein sequence ID" value="ENSZLMP00000020648.1"/>
    <property type="gene ID" value="ENSZLMG00000014203.1"/>
</dbReference>
<keyword evidence="2" id="KW-1185">Reference proteome</keyword>
<dbReference type="SUPFAM" id="SSF49830">
    <property type="entry name" value="ENV polyprotein, receptor-binding domain"/>
    <property type="match status" value="1"/>
</dbReference>
<evidence type="ECO:0000313" key="1">
    <source>
        <dbReference type="Ensembl" id="ENSZLMP00000020648.1"/>
    </source>
</evidence>
<dbReference type="AlphaFoldDB" id="A0A8D2Q0X7"/>
<name>A0A8D2Q0X7_ZOSLA</name>
<dbReference type="Gene3D" id="3.90.310.10">
    <property type="entry name" value="ENV polyprotein, receptor-binding domain"/>
    <property type="match status" value="1"/>
</dbReference>
<reference evidence="1" key="2">
    <citation type="submission" date="2025-09" db="UniProtKB">
        <authorList>
            <consortium name="Ensembl"/>
        </authorList>
    </citation>
    <scope>IDENTIFICATION</scope>
</reference>
<dbReference type="InterPro" id="IPR018154">
    <property type="entry name" value="TLV/ENV_coat_polyprotein"/>
</dbReference>
<dbReference type="Pfam" id="PF00429">
    <property type="entry name" value="TLV_coat"/>
    <property type="match status" value="1"/>
</dbReference>